<keyword evidence="5" id="KW-0547">Nucleotide-binding</keyword>
<evidence type="ECO:0000313" key="12">
    <source>
        <dbReference type="Proteomes" id="UP000279994"/>
    </source>
</evidence>
<organism evidence="11 12">
    <name type="scientific">Nocardioides pocheonensis</name>
    <dbReference type="NCBI Taxonomy" id="661485"/>
    <lineage>
        <taxon>Bacteria</taxon>
        <taxon>Bacillati</taxon>
        <taxon>Actinomycetota</taxon>
        <taxon>Actinomycetes</taxon>
        <taxon>Propionibacteriales</taxon>
        <taxon>Nocardioidaceae</taxon>
        <taxon>Nocardioides</taxon>
    </lineage>
</organism>
<keyword evidence="3" id="KW-0597">Phosphoprotein</keyword>
<evidence type="ECO:0000256" key="8">
    <source>
        <dbReference type="ARBA" id="ARBA00023012"/>
    </source>
</evidence>
<dbReference type="InterPro" id="IPR011712">
    <property type="entry name" value="Sig_transdc_His_kin_sub3_dim/P"/>
</dbReference>
<keyword evidence="7" id="KW-0067">ATP-binding</keyword>
<evidence type="ECO:0000256" key="9">
    <source>
        <dbReference type="SAM" id="Phobius"/>
    </source>
</evidence>
<dbReference type="Proteomes" id="UP000279994">
    <property type="component" value="Unassembled WGS sequence"/>
</dbReference>
<evidence type="ECO:0000256" key="1">
    <source>
        <dbReference type="ARBA" id="ARBA00000085"/>
    </source>
</evidence>
<dbReference type="Gene3D" id="1.20.5.1930">
    <property type="match status" value="1"/>
</dbReference>
<dbReference type="RefSeq" id="WP_123224556.1">
    <property type="nucleotide sequence ID" value="NZ_RJSF01000044.1"/>
</dbReference>
<dbReference type="PANTHER" id="PTHR24421">
    <property type="entry name" value="NITRATE/NITRITE SENSOR PROTEIN NARX-RELATED"/>
    <property type="match status" value="1"/>
</dbReference>
<dbReference type="GO" id="GO:0016020">
    <property type="term" value="C:membrane"/>
    <property type="evidence" value="ECO:0007669"/>
    <property type="project" value="InterPro"/>
</dbReference>
<dbReference type="CDD" id="cd16917">
    <property type="entry name" value="HATPase_UhpB-NarQ-NarX-like"/>
    <property type="match status" value="1"/>
</dbReference>
<proteinExistence type="predicted"/>
<gene>
    <name evidence="11" type="ORF">EFL26_17905</name>
</gene>
<keyword evidence="4" id="KW-0808">Transferase</keyword>
<dbReference type="Gene3D" id="3.30.565.10">
    <property type="entry name" value="Histidine kinase-like ATPase, C-terminal domain"/>
    <property type="match status" value="1"/>
</dbReference>
<dbReference type="OrthoDB" id="227596at2"/>
<evidence type="ECO:0000313" key="11">
    <source>
        <dbReference type="EMBL" id="RNM12508.1"/>
    </source>
</evidence>
<keyword evidence="9" id="KW-1133">Transmembrane helix</keyword>
<dbReference type="AlphaFoldDB" id="A0A3N0GK55"/>
<reference evidence="11 12" key="1">
    <citation type="submission" date="2018-11" db="EMBL/GenBank/DDBJ databases">
        <authorList>
            <person name="Li F."/>
        </authorList>
    </citation>
    <scope>NUCLEOTIDE SEQUENCE [LARGE SCALE GENOMIC DNA]</scope>
    <source>
        <strain evidence="11 12">Gsoil 818</strain>
    </source>
</reference>
<evidence type="ECO:0000256" key="5">
    <source>
        <dbReference type="ARBA" id="ARBA00022741"/>
    </source>
</evidence>
<feature type="domain" description="Signal transduction histidine kinase subgroup 3 dimerisation and phosphoacceptor" evidence="10">
    <location>
        <begin position="211"/>
        <end position="283"/>
    </location>
</feature>
<evidence type="ECO:0000256" key="6">
    <source>
        <dbReference type="ARBA" id="ARBA00022777"/>
    </source>
</evidence>
<evidence type="ECO:0000256" key="4">
    <source>
        <dbReference type="ARBA" id="ARBA00022679"/>
    </source>
</evidence>
<dbReference type="Pfam" id="PF07730">
    <property type="entry name" value="HisKA_3"/>
    <property type="match status" value="1"/>
</dbReference>
<dbReference type="EC" id="2.7.13.3" evidence="2"/>
<dbReference type="PANTHER" id="PTHR24421:SF10">
    <property type="entry name" value="NITRATE_NITRITE SENSOR PROTEIN NARQ"/>
    <property type="match status" value="1"/>
</dbReference>
<keyword evidence="12" id="KW-1185">Reference proteome</keyword>
<dbReference type="InterPro" id="IPR036890">
    <property type="entry name" value="HATPase_C_sf"/>
</dbReference>
<dbReference type="InterPro" id="IPR050482">
    <property type="entry name" value="Sensor_HK_TwoCompSys"/>
</dbReference>
<evidence type="ECO:0000256" key="7">
    <source>
        <dbReference type="ARBA" id="ARBA00022840"/>
    </source>
</evidence>
<accession>A0A3N0GK55</accession>
<evidence type="ECO:0000259" key="10">
    <source>
        <dbReference type="Pfam" id="PF07730"/>
    </source>
</evidence>
<keyword evidence="9" id="KW-0812">Transmembrane</keyword>
<feature type="transmembrane region" description="Helical" evidence="9">
    <location>
        <begin position="68"/>
        <end position="92"/>
    </location>
</feature>
<keyword evidence="6 11" id="KW-0418">Kinase</keyword>
<comment type="caution">
    <text evidence="11">The sequence shown here is derived from an EMBL/GenBank/DDBJ whole genome shotgun (WGS) entry which is preliminary data.</text>
</comment>
<dbReference type="GO" id="GO:0000155">
    <property type="term" value="F:phosphorelay sensor kinase activity"/>
    <property type="evidence" value="ECO:0007669"/>
    <property type="project" value="InterPro"/>
</dbReference>
<sequence>MYAAPTDGRTDRWAGALRGAPALLRARIEANIAAHGLAYPWWVPLISTLGQLTCVVIALVLRDAVWPVDLLVLTGVLVLWPSVFQLVIGRLVPWWLEAASVVAATAWLLSDPVAGASTSTLTVDTAPALLALLTAETVAREGVRLGLVAGLLSLAAITVAAEAGKLSGGPVHMVDVLLGFVIGGMLRAQMRALTAERAARAGERERATLAERERIAREIHDLVAHSLSVTLLHITGARHALRDADEHEGAGFDVAEVDAALADAEKVGRQAMADIRQTVSTLTDGPSATQALPGAADICGLVAQMQLAGMPVEYAEDGDPGMLAHGTGLGLYRIAQESLANVAKHAPQATARVRFSVSPRRARLSVRNLLPSRAGHADVPIDAGGSGLAGMRARAEQLGATLVAGPEGEDWVVDVRLPLHQRDGELWCGRKLPRLLR</sequence>
<protein>
    <recommendedName>
        <fullName evidence="2">histidine kinase</fullName>
        <ecNumber evidence="2">2.7.13.3</ecNumber>
    </recommendedName>
</protein>
<dbReference type="GO" id="GO:0005524">
    <property type="term" value="F:ATP binding"/>
    <property type="evidence" value="ECO:0007669"/>
    <property type="project" value="UniProtKB-KW"/>
</dbReference>
<name>A0A3N0GK55_9ACTN</name>
<dbReference type="SUPFAM" id="SSF55874">
    <property type="entry name" value="ATPase domain of HSP90 chaperone/DNA topoisomerase II/histidine kinase"/>
    <property type="match status" value="1"/>
</dbReference>
<evidence type="ECO:0000256" key="2">
    <source>
        <dbReference type="ARBA" id="ARBA00012438"/>
    </source>
</evidence>
<comment type="catalytic activity">
    <reaction evidence="1">
        <text>ATP + protein L-histidine = ADP + protein N-phospho-L-histidine.</text>
        <dbReference type="EC" id="2.7.13.3"/>
    </reaction>
</comment>
<keyword evidence="8" id="KW-0902">Two-component regulatory system</keyword>
<keyword evidence="9" id="KW-0472">Membrane</keyword>
<evidence type="ECO:0000256" key="3">
    <source>
        <dbReference type="ARBA" id="ARBA00022553"/>
    </source>
</evidence>
<dbReference type="GO" id="GO:0046983">
    <property type="term" value="F:protein dimerization activity"/>
    <property type="evidence" value="ECO:0007669"/>
    <property type="project" value="InterPro"/>
</dbReference>
<dbReference type="EMBL" id="RJSF01000044">
    <property type="protein sequence ID" value="RNM12508.1"/>
    <property type="molecule type" value="Genomic_DNA"/>
</dbReference>
<feature type="transmembrane region" description="Helical" evidence="9">
    <location>
        <begin position="41"/>
        <end position="61"/>
    </location>
</feature>